<reference evidence="2 4" key="3">
    <citation type="submission" date="2019-03" db="EMBL/GenBank/DDBJ databases">
        <title>Subsurface microbial communities from deep shales in Ohio and West Virginia, USA.</title>
        <authorList>
            <person name="Wrighton K."/>
        </authorList>
    </citation>
    <scope>NUCLEOTIDE SEQUENCE [LARGE SCALE GENOMIC DNA]</scope>
    <source>
        <strain evidence="2 4">WG1_MB</strain>
    </source>
</reference>
<reference evidence="1" key="1">
    <citation type="submission" date="2017-09" db="EMBL/GenBank/DDBJ databases">
        <authorList>
            <person name="Ehlers B."/>
            <person name="Leendertz F.H."/>
        </authorList>
    </citation>
    <scope>NUCLEOTIDE SEQUENCE [LARGE SCALE GENOMIC DNA]</scope>
    <source>
        <strain evidence="1">WG-1MB</strain>
    </source>
</reference>
<dbReference type="EMBL" id="OBDR01000011">
    <property type="protein sequence ID" value="SNY20542.1"/>
    <property type="molecule type" value="Genomic_DNA"/>
</dbReference>
<dbReference type="InterPro" id="IPR027417">
    <property type="entry name" value="P-loop_NTPase"/>
</dbReference>
<organism evidence="1 3">
    <name type="scientific">Methanohalophilus euhalobius</name>
    <dbReference type="NCBI Taxonomy" id="51203"/>
    <lineage>
        <taxon>Archaea</taxon>
        <taxon>Methanobacteriati</taxon>
        <taxon>Methanobacteriota</taxon>
        <taxon>Stenosarchaea group</taxon>
        <taxon>Methanomicrobia</taxon>
        <taxon>Methanosarcinales</taxon>
        <taxon>Methanosarcinaceae</taxon>
        <taxon>Methanohalophilus</taxon>
    </lineage>
</organism>
<dbReference type="Proteomes" id="UP000295404">
    <property type="component" value="Unassembled WGS sequence"/>
</dbReference>
<evidence type="ECO:0000313" key="2">
    <source>
        <dbReference type="EMBL" id="TCL11622.1"/>
    </source>
</evidence>
<name>A0A285GAE2_9EURY</name>
<dbReference type="Gene3D" id="3.40.50.300">
    <property type="entry name" value="P-loop containing nucleotide triphosphate hydrolases"/>
    <property type="match status" value="1"/>
</dbReference>
<evidence type="ECO:0000313" key="4">
    <source>
        <dbReference type="Proteomes" id="UP000295404"/>
    </source>
</evidence>
<evidence type="ECO:0000313" key="1">
    <source>
        <dbReference type="EMBL" id="SNY20542.1"/>
    </source>
</evidence>
<sequence>MKTSSFVEALQQDPPFSFHNSNPYNKSLLVGTKATELKSLMDKVFETCLVDSLMTAIVGNPGTGKTHFLWNLEYRTNIEKSKNGIVVIFNLKDKIPTTEQILQSIYTNTHFVDLAEKYNVVLKGENYDDKKQEINYLLSRAKEDWKDFGLFIGVDTVDECIRKIVDLKNVESDKAVVDLLGTYRLILDTFDNTAVIFALTKDVYHIFRDVISGDQTLRRRILVPNGIDDKPIEFGSLKEKEAYELVTVSMKEWAKRNNLEEIDFGNYPFSKEAIYLAWRVASTPGSLTKICSQCLNKKVYEYNDTTTKEKSLKISEYEMATILLKNKSDPTLDYREKLWNNIDYITKKDEYESLLKDFIGNQNWQFKDKGILYESFKDYFLSLEFSINSGERGLFVGYTIDGNKKEVELKFVDGTKIPKIDFKSVANNLLKGISNACLFIYITDEEYDEYKDKDFLIYENEFIEISRYFRNKNIDYTPTLGSKRLTSNDIEQIIGVKKMNNIKERKKLFNYIDNKLKMARYLKSLMVTKPSKI</sequence>
<dbReference type="AlphaFoldDB" id="A0A285GAE2"/>
<reference evidence="3" key="2">
    <citation type="submission" date="2017-09" db="EMBL/GenBank/DDBJ databases">
        <authorList>
            <person name="Varghese N."/>
            <person name="Submissions S."/>
        </authorList>
    </citation>
    <scope>NUCLEOTIDE SEQUENCE [LARGE SCALE GENOMIC DNA]</scope>
    <source>
        <strain evidence="3">WG-1MB</strain>
    </source>
</reference>
<protein>
    <submittedName>
        <fullName evidence="1">Uncharacterized protein</fullName>
    </submittedName>
</protein>
<keyword evidence="3" id="KW-1185">Reference proteome</keyword>
<proteinExistence type="predicted"/>
<dbReference type="RefSeq" id="WP_132130904.1">
    <property type="nucleotide sequence ID" value="NZ_OBDR01000011.1"/>
</dbReference>
<accession>A0A285GAE2</accession>
<dbReference type="Proteomes" id="UP000217726">
    <property type="component" value="Unassembled WGS sequence"/>
</dbReference>
<dbReference type="SUPFAM" id="SSF52540">
    <property type="entry name" value="P-loop containing nucleoside triphosphate hydrolases"/>
    <property type="match status" value="1"/>
</dbReference>
<gene>
    <name evidence="2" type="ORF">C7960_0796</name>
    <name evidence="1" type="ORF">SAMN06295989_1115</name>
</gene>
<dbReference type="EMBL" id="SMMS01000001">
    <property type="protein sequence ID" value="TCL11622.1"/>
    <property type="molecule type" value="Genomic_DNA"/>
</dbReference>
<evidence type="ECO:0000313" key="3">
    <source>
        <dbReference type="Proteomes" id="UP000217726"/>
    </source>
</evidence>